<dbReference type="Proteomes" id="UP000076962">
    <property type="component" value="Unassembled WGS sequence"/>
</dbReference>
<feature type="non-terminal residue" evidence="1">
    <location>
        <position position="1"/>
    </location>
</feature>
<name>A0A176S3Y0_9GAMM</name>
<gene>
    <name evidence="1" type="ORF">THIOM_001412</name>
</gene>
<accession>A0A176S3Y0</accession>
<keyword evidence="2" id="KW-1185">Reference proteome</keyword>
<dbReference type="EMBL" id="LUTY01000749">
    <property type="protein sequence ID" value="OAD22773.1"/>
    <property type="molecule type" value="Genomic_DNA"/>
</dbReference>
<comment type="caution">
    <text evidence="1">The sequence shown here is derived from an EMBL/GenBank/DDBJ whole genome shotgun (WGS) entry which is preliminary data.</text>
</comment>
<proteinExistence type="predicted"/>
<evidence type="ECO:0000313" key="1">
    <source>
        <dbReference type="EMBL" id="OAD22773.1"/>
    </source>
</evidence>
<organism evidence="1 2">
    <name type="scientific">Candidatus Thiomargarita nelsonii</name>
    <dbReference type="NCBI Taxonomy" id="1003181"/>
    <lineage>
        <taxon>Bacteria</taxon>
        <taxon>Pseudomonadati</taxon>
        <taxon>Pseudomonadota</taxon>
        <taxon>Gammaproteobacteria</taxon>
        <taxon>Thiotrichales</taxon>
        <taxon>Thiotrichaceae</taxon>
        <taxon>Thiomargarita</taxon>
    </lineage>
</organism>
<protein>
    <submittedName>
        <fullName evidence="1">Uncharacterized protein</fullName>
    </submittedName>
</protein>
<reference evidence="1 2" key="1">
    <citation type="submission" date="2016-05" db="EMBL/GenBank/DDBJ databases">
        <title>Single-cell genome of chain-forming Candidatus Thiomargarita nelsonii and comparison to other large sulfur-oxidizing bacteria.</title>
        <authorList>
            <person name="Winkel M."/>
            <person name="Salman V."/>
            <person name="Woyke T."/>
            <person name="Schulz-Vogt H."/>
            <person name="Richter M."/>
            <person name="Flood B."/>
            <person name="Bailey J."/>
            <person name="Amann R."/>
            <person name="Mussmann M."/>
        </authorList>
    </citation>
    <scope>NUCLEOTIDE SEQUENCE [LARGE SCALE GENOMIC DNA]</scope>
    <source>
        <strain evidence="1 2">THI036</strain>
    </source>
</reference>
<evidence type="ECO:0000313" key="2">
    <source>
        <dbReference type="Proteomes" id="UP000076962"/>
    </source>
</evidence>
<dbReference type="AlphaFoldDB" id="A0A176S3Y0"/>
<sequence>FEEAKLFVKGILDNARVNQDRDKGYYPFEESAIEKIISQMVAITPRNIINNMQQILEEIRLCGYEPAKGLVSTEFLETHRIIEE</sequence>